<evidence type="ECO:0000256" key="2">
    <source>
        <dbReference type="HAMAP-Rule" id="MF_00122"/>
    </source>
</evidence>
<evidence type="ECO:0000313" key="4">
    <source>
        <dbReference type="Proteomes" id="UP001366166"/>
    </source>
</evidence>
<dbReference type="PANTHER" id="PTHR15004">
    <property type="entry name" value="GLUTAMYL-TRNA(GLN) AMIDOTRANSFERASE SUBUNIT C, MITOCHONDRIAL"/>
    <property type="match status" value="1"/>
</dbReference>
<keyword evidence="4" id="KW-1185">Reference proteome</keyword>
<dbReference type="SUPFAM" id="SSF141000">
    <property type="entry name" value="Glu-tRNAGln amidotransferase C subunit"/>
    <property type="match status" value="1"/>
</dbReference>
<keyword evidence="2" id="KW-0547">Nucleotide-binding</keyword>
<evidence type="ECO:0000256" key="1">
    <source>
        <dbReference type="ARBA" id="ARBA00022840"/>
    </source>
</evidence>
<comment type="catalytic activity">
    <reaction evidence="2">
        <text>L-glutamyl-tRNA(Gln) + L-glutamine + ATP + H2O = L-glutaminyl-tRNA(Gln) + L-glutamate + ADP + phosphate + H(+)</text>
        <dbReference type="Rhea" id="RHEA:17521"/>
        <dbReference type="Rhea" id="RHEA-COMP:9681"/>
        <dbReference type="Rhea" id="RHEA-COMP:9684"/>
        <dbReference type="ChEBI" id="CHEBI:15377"/>
        <dbReference type="ChEBI" id="CHEBI:15378"/>
        <dbReference type="ChEBI" id="CHEBI:29985"/>
        <dbReference type="ChEBI" id="CHEBI:30616"/>
        <dbReference type="ChEBI" id="CHEBI:43474"/>
        <dbReference type="ChEBI" id="CHEBI:58359"/>
        <dbReference type="ChEBI" id="CHEBI:78520"/>
        <dbReference type="ChEBI" id="CHEBI:78521"/>
        <dbReference type="ChEBI" id="CHEBI:456216"/>
    </reaction>
</comment>
<comment type="function">
    <text evidence="2">Allows the formation of correctly charged Asn-tRNA(Asn) or Gln-tRNA(Gln) through the transamidation of misacylated Asp-tRNA(Asn) or Glu-tRNA(Gln) in organisms which lack either or both of asparaginyl-tRNA or glutaminyl-tRNA synthetases. The reaction takes place in the presence of glutamine and ATP through an activated phospho-Asp-tRNA(Asn) or phospho-Glu-tRNA(Gln).</text>
</comment>
<proteinExistence type="inferred from homology"/>
<comment type="similarity">
    <text evidence="2">Belongs to the GatC family.</text>
</comment>
<sequence>MKISTSEVAHVAALARLRLSEEMSAKLTEQLNDILTAMDKLAELDTSGVPSTNHALELSGAMRPDQARESLDHERALANAPDSDGQSFIVPKVI</sequence>
<keyword evidence="2" id="KW-0436">Ligase</keyword>
<accession>A0AAU9ENC0</accession>
<dbReference type="PANTHER" id="PTHR15004:SF0">
    <property type="entry name" value="GLUTAMYL-TRNA(GLN) AMIDOTRANSFERASE SUBUNIT C, MITOCHONDRIAL"/>
    <property type="match status" value="1"/>
</dbReference>
<dbReference type="Pfam" id="PF02686">
    <property type="entry name" value="GatC"/>
    <property type="match status" value="1"/>
</dbReference>
<dbReference type="KEGG" id="dmp:FAK_24370"/>
<dbReference type="GO" id="GO:0006412">
    <property type="term" value="P:translation"/>
    <property type="evidence" value="ECO:0007669"/>
    <property type="project" value="UniProtKB-UniRule"/>
</dbReference>
<comment type="subunit">
    <text evidence="2">Heterotrimer of A, B and C subunits.</text>
</comment>
<dbReference type="RefSeq" id="WP_338599678.1">
    <property type="nucleotide sequence ID" value="NZ_AP028679.1"/>
</dbReference>
<dbReference type="EMBL" id="AP028679">
    <property type="protein sequence ID" value="BEQ15371.1"/>
    <property type="molecule type" value="Genomic_DNA"/>
</dbReference>
<gene>
    <name evidence="2 3" type="primary">gatC</name>
    <name evidence="3" type="ORF">FAK_24370</name>
</gene>
<comment type="catalytic activity">
    <reaction evidence="2">
        <text>L-aspartyl-tRNA(Asn) + L-glutamine + ATP + H2O = L-asparaginyl-tRNA(Asn) + L-glutamate + ADP + phosphate + 2 H(+)</text>
        <dbReference type="Rhea" id="RHEA:14513"/>
        <dbReference type="Rhea" id="RHEA-COMP:9674"/>
        <dbReference type="Rhea" id="RHEA-COMP:9677"/>
        <dbReference type="ChEBI" id="CHEBI:15377"/>
        <dbReference type="ChEBI" id="CHEBI:15378"/>
        <dbReference type="ChEBI" id="CHEBI:29985"/>
        <dbReference type="ChEBI" id="CHEBI:30616"/>
        <dbReference type="ChEBI" id="CHEBI:43474"/>
        <dbReference type="ChEBI" id="CHEBI:58359"/>
        <dbReference type="ChEBI" id="CHEBI:78515"/>
        <dbReference type="ChEBI" id="CHEBI:78516"/>
        <dbReference type="ChEBI" id="CHEBI:456216"/>
    </reaction>
</comment>
<reference evidence="4" key="1">
    <citation type="journal article" date="2023" name="Arch. Microbiol.">
        <title>Desulfoferula mesophilus gen. nov. sp. nov., a mesophilic sulfate-reducing bacterium isolated from a brackish lake sediment.</title>
        <authorList>
            <person name="Watanabe T."/>
            <person name="Yabe T."/>
            <person name="Tsuji J.M."/>
            <person name="Fukui M."/>
        </authorList>
    </citation>
    <scope>NUCLEOTIDE SEQUENCE [LARGE SCALE GENOMIC DNA]</scope>
    <source>
        <strain evidence="4">12FAK</strain>
    </source>
</reference>
<dbReference type="GO" id="GO:0006450">
    <property type="term" value="P:regulation of translational fidelity"/>
    <property type="evidence" value="ECO:0007669"/>
    <property type="project" value="InterPro"/>
</dbReference>
<dbReference type="HAMAP" id="MF_00122">
    <property type="entry name" value="GatC"/>
    <property type="match status" value="1"/>
</dbReference>
<dbReference type="GO" id="GO:0070681">
    <property type="term" value="P:glutaminyl-tRNAGln biosynthesis via transamidation"/>
    <property type="evidence" value="ECO:0007669"/>
    <property type="project" value="TreeGrafter"/>
</dbReference>
<protein>
    <recommendedName>
        <fullName evidence="2">Aspartyl/glutamyl-tRNA(Asn/Gln) amidotransferase subunit C</fullName>
        <shortName evidence="2">Asp/Glu-ADT subunit C</shortName>
        <ecNumber evidence="2">6.3.5.-</ecNumber>
    </recommendedName>
</protein>
<evidence type="ECO:0000313" key="3">
    <source>
        <dbReference type="EMBL" id="BEQ15371.1"/>
    </source>
</evidence>
<keyword evidence="1 2" id="KW-0067">ATP-binding</keyword>
<dbReference type="EC" id="6.3.5.-" evidence="2"/>
<dbReference type="AlphaFoldDB" id="A0AAU9ENC0"/>
<dbReference type="NCBIfam" id="TIGR00135">
    <property type="entry name" value="gatC"/>
    <property type="match status" value="1"/>
</dbReference>
<dbReference type="Gene3D" id="1.10.20.60">
    <property type="entry name" value="Glu-tRNAGln amidotransferase C subunit, N-terminal domain"/>
    <property type="match status" value="1"/>
</dbReference>
<dbReference type="GO" id="GO:0005524">
    <property type="term" value="F:ATP binding"/>
    <property type="evidence" value="ECO:0007669"/>
    <property type="project" value="UniProtKB-KW"/>
</dbReference>
<organism evidence="3 4">
    <name type="scientific">Desulfoferula mesophila</name>
    <dbReference type="NCBI Taxonomy" id="3058419"/>
    <lineage>
        <taxon>Bacteria</taxon>
        <taxon>Pseudomonadati</taxon>
        <taxon>Thermodesulfobacteriota</taxon>
        <taxon>Desulfarculia</taxon>
        <taxon>Desulfarculales</taxon>
        <taxon>Desulfarculaceae</taxon>
        <taxon>Desulfoferula</taxon>
    </lineage>
</organism>
<dbReference type="InterPro" id="IPR003837">
    <property type="entry name" value="GatC"/>
</dbReference>
<dbReference type="InterPro" id="IPR036113">
    <property type="entry name" value="Asp/Glu-ADT_sf_sub_c"/>
</dbReference>
<keyword evidence="2" id="KW-0648">Protein biosynthesis</keyword>
<dbReference type="GO" id="GO:0050567">
    <property type="term" value="F:glutaminyl-tRNA synthase (glutamine-hydrolyzing) activity"/>
    <property type="evidence" value="ECO:0007669"/>
    <property type="project" value="UniProtKB-UniRule"/>
</dbReference>
<name>A0AAU9ENC0_9BACT</name>
<dbReference type="Proteomes" id="UP001366166">
    <property type="component" value="Chromosome"/>
</dbReference>